<keyword evidence="13" id="KW-1185">Reference proteome</keyword>
<dbReference type="Pfam" id="PF00512">
    <property type="entry name" value="HisKA"/>
    <property type="match status" value="1"/>
</dbReference>
<evidence type="ECO:0000256" key="1">
    <source>
        <dbReference type="ARBA" id="ARBA00000085"/>
    </source>
</evidence>
<dbReference type="CDD" id="cd00075">
    <property type="entry name" value="HATPase"/>
    <property type="match status" value="1"/>
</dbReference>
<dbReference type="InterPro" id="IPR036097">
    <property type="entry name" value="HisK_dim/P_sf"/>
</dbReference>
<feature type="transmembrane region" description="Helical" evidence="10">
    <location>
        <begin position="12"/>
        <end position="32"/>
    </location>
</feature>
<dbReference type="RefSeq" id="WP_269884136.1">
    <property type="nucleotide sequence ID" value="NZ_JAQAGZ010000018.1"/>
</dbReference>
<comment type="caution">
    <text evidence="12">The sequence shown here is derived from an EMBL/GenBank/DDBJ whole genome shotgun (WGS) entry which is preliminary data.</text>
</comment>
<evidence type="ECO:0000313" key="12">
    <source>
        <dbReference type="EMBL" id="MCZ8515608.1"/>
    </source>
</evidence>
<accession>A0ABT4QFM2</accession>
<evidence type="ECO:0000256" key="10">
    <source>
        <dbReference type="SAM" id="Phobius"/>
    </source>
</evidence>
<feature type="region of interest" description="Disordered" evidence="9">
    <location>
        <begin position="58"/>
        <end position="79"/>
    </location>
</feature>
<dbReference type="Proteomes" id="UP001527882">
    <property type="component" value="Unassembled WGS sequence"/>
</dbReference>
<keyword evidence="8" id="KW-0902">Two-component regulatory system</keyword>
<comment type="catalytic activity">
    <reaction evidence="1">
        <text>ATP + protein L-histidine = ADP + protein N-phospho-L-histidine.</text>
        <dbReference type="EC" id="2.7.13.3"/>
    </reaction>
</comment>
<evidence type="ECO:0000259" key="11">
    <source>
        <dbReference type="PROSITE" id="PS50109"/>
    </source>
</evidence>
<evidence type="ECO:0000256" key="9">
    <source>
        <dbReference type="SAM" id="MobiDB-lite"/>
    </source>
</evidence>
<keyword evidence="3" id="KW-0597">Phosphoprotein</keyword>
<keyword evidence="10" id="KW-1133">Transmembrane helix</keyword>
<evidence type="ECO:0000256" key="7">
    <source>
        <dbReference type="ARBA" id="ARBA00022840"/>
    </source>
</evidence>
<protein>
    <recommendedName>
        <fullName evidence="2">histidine kinase</fullName>
        <ecNumber evidence="2">2.7.13.3</ecNumber>
    </recommendedName>
</protein>
<dbReference type="Gene3D" id="1.10.287.130">
    <property type="match status" value="1"/>
</dbReference>
<dbReference type="InterPro" id="IPR005467">
    <property type="entry name" value="His_kinase_dom"/>
</dbReference>
<dbReference type="SUPFAM" id="SSF47384">
    <property type="entry name" value="Homodimeric domain of signal transducing histidine kinase"/>
    <property type="match status" value="1"/>
</dbReference>
<dbReference type="PANTHER" id="PTHR43711">
    <property type="entry name" value="TWO-COMPONENT HISTIDINE KINASE"/>
    <property type="match status" value="1"/>
</dbReference>
<dbReference type="InterPro" id="IPR003594">
    <property type="entry name" value="HATPase_dom"/>
</dbReference>
<keyword evidence="7 12" id="KW-0067">ATP-binding</keyword>
<dbReference type="InterPro" id="IPR004358">
    <property type="entry name" value="Sig_transdc_His_kin-like_C"/>
</dbReference>
<reference evidence="12 13" key="1">
    <citation type="submission" date="2022-12" db="EMBL/GenBank/DDBJ databases">
        <title>Draft genome sequence of Paenibacillus sp. dW9.</title>
        <authorList>
            <person name="Choi E.-W."/>
            <person name="Kim D.-U."/>
        </authorList>
    </citation>
    <scope>NUCLEOTIDE SEQUENCE [LARGE SCALE GENOMIC DNA]</scope>
    <source>
        <strain evidence="13">dW9</strain>
    </source>
</reference>
<keyword evidence="4" id="KW-0808">Transferase</keyword>
<dbReference type="GO" id="GO:0005524">
    <property type="term" value="F:ATP binding"/>
    <property type="evidence" value="ECO:0007669"/>
    <property type="project" value="UniProtKB-KW"/>
</dbReference>
<sequence>MFEKTRRSLTIFFSVMLALILLLMTVLFYVVLSQTLHRNQNAAVDGIYDKAVKTLEHRKKEPLDRRPPGPGPGDRRSGGLIDLDAVQSNELMFLVGPSGDPIFGSSYDDEMRTFWTAWLSQNIHGHGLPVNHSSGYLVERGDDTYFLKAYPWPDINGILLAGQNISGDTRLLSQMRLALLLFSVCLLAVASGMGYLLAGRSMVPIVRAYKRQQDFTADASHELRTPLSVMQSSVEILGEEQEALPPFHRKVLSNMDEEVHRMIRLTESLLTLARSDSDAVEILREPIGLRGLAQDAVEKLRPLAERKRIALELRHAVHAGGPDTARLDGERVRQLLVILLDNAIKYTSEGGSVTLETALSEKGARFVVTDTGIGIPEDQIPHIFERFYRIDKARSRQEGGTGLGLSIAKWIVDAHGGTIQAESGAGRGSRFTVLLPEA</sequence>
<dbReference type="InterPro" id="IPR003661">
    <property type="entry name" value="HisK_dim/P_dom"/>
</dbReference>
<feature type="compositionally biased region" description="Basic and acidic residues" evidence="9">
    <location>
        <begin position="58"/>
        <end position="77"/>
    </location>
</feature>
<dbReference type="Gene3D" id="3.30.565.10">
    <property type="entry name" value="Histidine kinase-like ATPase, C-terminal domain"/>
    <property type="match status" value="1"/>
</dbReference>
<dbReference type="EC" id="2.7.13.3" evidence="2"/>
<gene>
    <name evidence="12" type="ORF">O9H85_25005</name>
</gene>
<evidence type="ECO:0000256" key="6">
    <source>
        <dbReference type="ARBA" id="ARBA00022777"/>
    </source>
</evidence>
<keyword evidence="10" id="KW-0812">Transmembrane</keyword>
<dbReference type="PROSITE" id="PS50109">
    <property type="entry name" value="HIS_KIN"/>
    <property type="match status" value="1"/>
</dbReference>
<evidence type="ECO:0000313" key="13">
    <source>
        <dbReference type="Proteomes" id="UP001527882"/>
    </source>
</evidence>
<evidence type="ECO:0000256" key="3">
    <source>
        <dbReference type="ARBA" id="ARBA00022553"/>
    </source>
</evidence>
<dbReference type="EMBL" id="JAQAGZ010000018">
    <property type="protein sequence ID" value="MCZ8515608.1"/>
    <property type="molecule type" value="Genomic_DNA"/>
</dbReference>
<organism evidence="12 13">
    <name type="scientific">Paenibacillus gyeongsangnamensis</name>
    <dbReference type="NCBI Taxonomy" id="3388067"/>
    <lineage>
        <taxon>Bacteria</taxon>
        <taxon>Bacillati</taxon>
        <taxon>Bacillota</taxon>
        <taxon>Bacilli</taxon>
        <taxon>Bacillales</taxon>
        <taxon>Paenibacillaceae</taxon>
        <taxon>Paenibacillus</taxon>
    </lineage>
</organism>
<evidence type="ECO:0000256" key="2">
    <source>
        <dbReference type="ARBA" id="ARBA00012438"/>
    </source>
</evidence>
<dbReference type="PRINTS" id="PR00344">
    <property type="entry name" value="BCTRLSENSOR"/>
</dbReference>
<keyword evidence="10" id="KW-0472">Membrane</keyword>
<dbReference type="SMART" id="SM00388">
    <property type="entry name" value="HisKA"/>
    <property type="match status" value="1"/>
</dbReference>
<dbReference type="Pfam" id="PF02518">
    <property type="entry name" value="HATPase_c"/>
    <property type="match status" value="1"/>
</dbReference>
<keyword evidence="5" id="KW-0547">Nucleotide-binding</keyword>
<keyword evidence="6" id="KW-0418">Kinase</keyword>
<name>A0ABT4QFM2_9BACL</name>
<feature type="domain" description="Histidine kinase" evidence="11">
    <location>
        <begin position="218"/>
        <end position="438"/>
    </location>
</feature>
<dbReference type="InterPro" id="IPR050736">
    <property type="entry name" value="Sensor_HK_Regulatory"/>
</dbReference>
<dbReference type="SMART" id="SM00387">
    <property type="entry name" value="HATPase_c"/>
    <property type="match status" value="1"/>
</dbReference>
<dbReference type="SUPFAM" id="SSF55874">
    <property type="entry name" value="ATPase domain of HSP90 chaperone/DNA topoisomerase II/histidine kinase"/>
    <property type="match status" value="1"/>
</dbReference>
<dbReference type="PANTHER" id="PTHR43711:SF1">
    <property type="entry name" value="HISTIDINE KINASE 1"/>
    <property type="match status" value="1"/>
</dbReference>
<dbReference type="CDD" id="cd00082">
    <property type="entry name" value="HisKA"/>
    <property type="match status" value="1"/>
</dbReference>
<proteinExistence type="predicted"/>
<evidence type="ECO:0000256" key="4">
    <source>
        <dbReference type="ARBA" id="ARBA00022679"/>
    </source>
</evidence>
<feature type="transmembrane region" description="Helical" evidence="10">
    <location>
        <begin position="177"/>
        <end position="198"/>
    </location>
</feature>
<evidence type="ECO:0000256" key="5">
    <source>
        <dbReference type="ARBA" id="ARBA00022741"/>
    </source>
</evidence>
<dbReference type="InterPro" id="IPR036890">
    <property type="entry name" value="HATPase_C_sf"/>
</dbReference>
<evidence type="ECO:0000256" key="8">
    <source>
        <dbReference type="ARBA" id="ARBA00023012"/>
    </source>
</evidence>